<reference evidence="7" key="5">
    <citation type="journal article" date="2021" name="G3 (Bethesda)">
        <title>Aegilops tauschii genome assembly Aet v5.0 features greater sequence contiguity and improved annotation.</title>
        <authorList>
            <person name="Wang L."/>
            <person name="Zhu T."/>
            <person name="Rodriguez J.C."/>
            <person name="Deal K.R."/>
            <person name="Dubcovsky J."/>
            <person name="McGuire P.E."/>
            <person name="Lux T."/>
            <person name="Spannagl M."/>
            <person name="Mayer K.F.X."/>
            <person name="Baldrich P."/>
            <person name="Meyers B.C."/>
            <person name="Huo N."/>
            <person name="Gu Y.Q."/>
            <person name="Zhou H."/>
            <person name="Devos K.M."/>
            <person name="Bennetzen J.L."/>
            <person name="Unver T."/>
            <person name="Budak H."/>
            <person name="Gulick P.J."/>
            <person name="Galiba G."/>
            <person name="Kalapos B."/>
            <person name="Nelson D.R."/>
            <person name="Li P."/>
            <person name="You F.M."/>
            <person name="Luo M.C."/>
            <person name="Dvorak J."/>
        </authorList>
    </citation>
    <scope>NUCLEOTIDE SEQUENCE [LARGE SCALE GENOMIC DNA]</scope>
    <source>
        <strain evidence="7">cv. AL8/78</strain>
    </source>
</reference>
<dbReference type="Pfam" id="PF04570">
    <property type="entry name" value="zf-FLZ"/>
    <property type="match status" value="1"/>
</dbReference>
<comment type="subcellular location">
    <subcellularLocation>
        <location evidence="1">Cytoplasm</location>
    </subcellularLocation>
</comment>
<dbReference type="PANTHER" id="PTHR33059:SF79">
    <property type="entry name" value="EXPRESSED PROTEIN"/>
    <property type="match status" value="1"/>
</dbReference>
<dbReference type="GO" id="GO:0046872">
    <property type="term" value="F:metal ion binding"/>
    <property type="evidence" value="ECO:0007669"/>
    <property type="project" value="UniProtKB-KW"/>
</dbReference>
<keyword evidence="3" id="KW-0963">Cytoplasm</keyword>
<evidence type="ECO:0000313" key="7">
    <source>
        <dbReference type="EnsemblPlants" id="AET4Gv20723600.1"/>
    </source>
</evidence>
<sequence>TTSLSFLALAETETASLFAMPTNQTKYTRASLASRLYITHRPVASSSHPYFSIAIHVLLSSQRNQPLPFQGSSTYKLRASISKICCLAAMISRSPSLFQIDDGEAQDQDQAGTPTMATAGELVGLRLIIQPSPRRQQRPALAVLRRSSVRSPAADLQENSGCRPFVGLEFLKCCLCCCKKIDGDMDVFVYKGEQAFCSAECRCQQMAREERREIEILVRKRRDAFHSRRAAPGKTIGGPDRHARVQISSFC</sequence>
<dbReference type="EnsemblPlants" id="AET4Gv20723600.1">
    <property type="protein sequence ID" value="AET4Gv20723600.1"/>
    <property type="gene ID" value="AET4Gv20723600"/>
</dbReference>
<evidence type="ECO:0000313" key="8">
    <source>
        <dbReference type="Proteomes" id="UP000015105"/>
    </source>
</evidence>
<reference evidence="7" key="4">
    <citation type="submission" date="2019-03" db="UniProtKB">
        <authorList>
            <consortium name="EnsemblPlants"/>
        </authorList>
    </citation>
    <scope>IDENTIFICATION</scope>
</reference>
<dbReference type="Gramene" id="AET4Gv20723600.1">
    <property type="protein sequence ID" value="AET4Gv20723600.1"/>
    <property type="gene ID" value="AET4Gv20723600"/>
</dbReference>
<evidence type="ECO:0000256" key="4">
    <source>
        <dbReference type="ARBA" id="ARBA00022723"/>
    </source>
</evidence>
<dbReference type="PROSITE" id="PS51795">
    <property type="entry name" value="ZF_FLZ"/>
    <property type="match status" value="1"/>
</dbReference>
<dbReference type="Proteomes" id="UP000015105">
    <property type="component" value="Chromosome 4D"/>
</dbReference>
<dbReference type="AlphaFoldDB" id="A0A453IY17"/>
<dbReference type="STRING" id="200361.A0A453IY17"/>
<evidence type="ECO:0000256" key="2">
    <source>
        <dbReference type="ARBA" id="ARBA00009374"/>
    </source>
</evidence>
<dbReference type="InterPro" id="IPR007650">
    <property type="entry name" value="Zf-FLZ_dom"/>
</dbReference>
<dbReference type="GO" id="GO:0005737">
    <property type="term" value="C:cytoplasm"/>
    <property type="evidence" value="ECO:0007669"/>
    <property type="project" value="UniProtKB-SubCell"/>
</dbReference>
<feature type="zinc finger region" description="FLZ-type" evidence="5">
    <location>
        <begin position="169"/>
        <end position="213"/>
    </location>
</feature>
<evidence type="ECO:0000259" key="6">
    <source>
        <dbReference type="PROSITE" id="PS51795"/>
    </source>
</evidence>
<protein>
    <recommendedName>
        <fullName evidence="6">FLZ-type domain-containing protein</fullName>
    </recommendedName>
</protein>
<keyword evidence="8" id="KW-1185">Reference proteome</keyword>
<accession>A0A453IY17</accession>
<reference evidence="8" key="2">
    <citation type="journal article" date="2017" name="Nat. Plants">
        <title>The Aegilops tauschii genome reveals multiple impacts of transposons.</title>
        <authorList>
            <person name="Zhao G."/>
            <person name="Zou C."/>
            <person name="Li K."/>
            <person name="Wang K."/>
            <person name="Li T."/>
            <person name="Gao L."/>
            <person name="Zhang X."/>
            <person name="Wang H."/>
            <person name="Yang Z."/>
            <person name="Liu X."/>
            <person name="Jiang W."/>
            <person name="Mao L."/>
            <person name="Kong X."/>
            <person name="Jiao Y."/>
            <person name="Jia J."/>
        </authorList>
    </citation>
    <scope>NUCLEOTIDE SEQUENCE [LARGE SCALE GENOMIC DNA]</scope>
    <source>
        <strain evidence="8">cv. AL8/78</strain>
    </source>
</reference>
<organism evidence="7 8">
    <name type="scientific">Aegilops tauschii subsp. strangulata</name>
    <name type="common">Goatgrass</name>
    <dbReference type="NCBI Taxonomy" id="200361"/>
    <lineage>
        <taxon>Eukaryota</taxon>
        <taxon>Viridiplantae</taxon>
        <taxon>Streptophyta</taxon>
        <taxon>Embryophyta</taxon>
        <taxon>Tracheophyta</taxon>
        <taxon>Spermatophyta</taxon>
        <taxon>Magnoliopsida</taxon>
        <taxon>Liliopsida</taxon>
        <taxon>Poales</taxon>
        <taxon>Poaceae</taxon>
        <taxon>BOP clade</taxon>
        <taxon>Pooideae</taxon>
        <taxon>Triticodae</taxon>
        <taxon>Triticeae</taxon>
        <taxon>Triticinae</taxon>
        <taxon>Aegilops</taxon>
    </lineage>
</organism>
<evidence type="ECO:0000256" key="5">
    <source>
        <dbReference type="PROSITE-ProRule" id="PRU01131"/>
    </source>
</evidence>
<dbReference type="PANTHER" id="PTHR33059">
    <property type="entry name" value="FCS-LIKE ZINC FINGER 5"/>
    <property type="match status" value="1"/>
</dbReference>
<reference evidence="8" key="1">
    <citation type="journal article" date="2014" name="Science">
        <title>Ancient hybridizations among the ancestral genomes of bread wheat.</title>
        <authorList>
            <consortium name="International Wheat Genome Sequencing Consortium,"/>
            <person name="Marcussen T."/>
            <person name="Sandve S.R."/>
            <person name="Heier L."/>
            <person name="Spannagl M."/>
            <person name="Pfeifer M."/>
            <person name="Jakobsen K.S."/>
            <person name="Wulff B.B."/>
            <person name="Steuernagel B."/>
            <person name="Mayer K.F."/>
            <person name="Olsen O.A."/>
        </authorList>
    </citation>
    <scope>NUCLEOTIDE SEQUENCE [LARGE SCALE GENOMIC DNA]</scope>
    <source>
        <strain evidence="8">cv. AL8/78</strain>
    </source>
</reference>
<evidence type="ECO:0000256" key="1">
    <source>
        <dbReference type="ARBA" id="ARBA00004496"/>
    </source>
</evidence>
<name>A0A453IY17_AEGTS</name>
<reference evidence="7" key="3">
    <citation type="journal article" date="2017" name="Nature">
        <title>Genome sequence of the progenitor of the wheat D genome Aegilops tauschii.</title>
        <authorList>
            <person name="Luo M.C."/>
            <person name="Gu Y.Q."/>
            <person name="Puiu D."/>
            <person name="Wang H."/>
            <person name="Twardziok S.O."/>
            <person name="Deal K.R."/>
            <person name="Huo N."/>
            <person name="Zhu T."/>
            <person name="Wang L."/>
            <person name="Wang Y."/>
            <person name="McGuire P.E."/>
            <person name="Liu S."/>
            <person name="Long H."/>
            <person name="Ramasamy R.K."/>
            <person name="Rodriguez J.C."/>
            <person name="Van S.L."/>
            <person name="Yuan L."/>
            <person name="Wang Z."/>
            <person name="Xia Z."/>
            <person name="Xiao L."/>
            <person name="Anderson O.D."/>
            <person name="Ouyang S."/>
            <person name="Liang Y."/>
            <person name="Zimin A.V."/>
            <person name="Pertea G."/>
            <person name="Qi P."/>
            <person name="Bennetzen J.L."/>
            <person name="Dai X."/>
            <person name="Dawson M.W."/>
            <person name="Muller H.G."/>
            <person name="Kugler K."/>
            <person name="Rivarola-Duarte L."/>
            <person name="Spannagl M."/>
            <person name="Mayer K.F.X."/>
            <person name="Lu F.H."/>
            <person name="Bevan M.W."/>
            <person name="Leroy P."/>
            <person name="Li P."/>
            <person name="You F.M."/>
            <person name="Sun Q."/>
            <person name="Liu Z."/>
            <person name="Lyons E."/>
            <person name="Wicker T."/>
            <person name="Salzberg S.L."/>
            <person name="Devos K.M."/>
            <person name="Dvorak J."/>
        </authorList>
    </citation>
    <scope>NUCLEOTIDE SEQUENCE [LARGE SCALE GENOMIC DNA]</scope>
    <source>
        <strain evidence="7">cv. AL8/78</strain>
    </source>
</reference>
<feature type="domain" description="FLZ-type" evidence="6">
    <location>
        <begin position="169"/>
        <end position="213"/>
    </location>
</feature>
<keyword evidence="4" id="KW-0479">Metal-binding</keyword>
<comment type="similarity">
    <text evidence="2">Belongs to the FLZ family.</text>
</comment>
<proteinExistence type="inferred from homology"/>
<evidence type="ECO:0000256" key="3">
    <source>
        <dbReference type="ARBA" id="ARBA00022490"/>
    </source>
</evidence>